<proteinExistence type="predicted"/>
<name>A0ABP9HP59_9ACTN</name>
<keyword evidence="3" id="KW-1185">Reference proteome</keyword>
<dbReference type="EMBL" id="BAABHS010000017">
    <property type="protein sequence ID" value="GAA4975455.1"/>
    <property type="molecule type" value="Genomic_DNA"/>
</dbReference>
<dbReference type="Proteomes" id="UP001500466">
    <property type="component" value="Unassembled WGS sequence"/>
</dbReference>
<comment type="caution">
    <text evidence="2">The sequence shown here is derived from an EMBL/GenBank/DDBJ whole genome shotgun (WGS) entry which is preliminary data.</text>
</comment>
<evidence type="ECO:0000313" key="3">
    <source>
        <dbReference type="Proteomes" id="UP001500466"/>
    </source>
</evidence>
<sequence length="252" mass="26391">MADRADDRDGLRLDRLHLTLGPALPDWPTGLLVDVALQGDVIQEAAVRWWASEPPADLPFWTEPWLQAAHGLPVPEGAAARRSCAAHLDSLARLLSVAGRPQPAARARRLRDALLGGAAAVTVAAELPRLVRSVRRSAALRHLTAGIGELPSPQAESAGLMGPAAAGDVHRRVLAWLDAIEAAAARLDDRNPLPPDAADGPRGRLDGRPPSQALLDVLPGLLAGAEFACARLIVASLDPDVDEVLGMAAAHG</sequence>
<evidence type="ECO:0000313" key="2">
    <source>
        <dbReference type="EMBL" id="GAA4975455.1"/>
    </source>
</evidence>
<reference evidence="3" key="1">
    <citation type="journal article" date="2019" name="Int. J. Syst. Evol. Microbiol.">
        <title>The Global Catalogue of Microorganisms (GCM) 10K type strain sequencing project: providing services to taxonomists for standard genome sequencing and annotation.</title>
        <authorList>
            <consortium name="The Broad Institute Genomics Platform"/>
            <consortium name="The Broad Institute Genome Sequencing Center for Infectious Disease"/>
            <person name="Wu L."/>
            <person name="Ma J."/>
        </authorList>
    </citation>
    <scope>NUCLEOTIDE SEQUENCE [LARGE SCALE GENOMIC DNA]</scope>
    <source>
        <strain evidence="3">JCM 17986</strain>
    </source>
</reference>
<feature type="region of interest" description="Disordered" evidence="1">
    <location>
        <begin position="188"/>
        <end position="210"/>
    </location>
</feature>
<accession>A0ABP9HP59</accession>
<protein>
    <submittedName>
        <fullName evidence="2">Uncharacterized protein</fullName>
    </submittedName>
</protein>
<evidence type="ECO:0000256" key="1">
    <source>
        <dbReference type="SAM" id="MobiDB-lite"/>
    </source>
</evidence>
<organism evidence="2 3">
    <name type="scientific">Yinghuangia aomiensis</name>
    <dbReference type="NCBI Taxonomy" id="676205"/>
    <lineage>
        <taxon>Bacteria</taxon>
        <taxon>Bacillati</taxon>
        <taxon>Actinomycetota</taxon>
        <taxon>Actinomycetes</taxon>
        <taxon>Kitasatosporales</taxon>
        <taxon>Streptomycetaceae</taxon>
        <taxon>Yinghuangia</taxon>
    </lineage>
</organism>
<gene>
    <name evidence="2" type="ORF">GCM10023205_47920</name>
</gene>